<protein>
    <submittedName>
        <fullName evidence="2">Uncharacterized protein</fullName>
    </submittedName>
</protein>
<keyword evidence="1" id="KW-1185">Reference proteome</keyword>
<proteinExistence type="predicted"/>
<dbReference type="AlphaFoldDB" id="A0A915KKU5"/>
<organism evidence="1 2">
    <name type="scientific">Romanomermis culicivorax</name>
    <name type="common">Nematode worm</name>
    <dbReference type="NCBI Taxonomy" id="13658"/>
    <lineage>
        <taxon>Eukaryota</taxon>
        <taxon>Metazoa</taxon>
        <taxon>Ecdysozoa</taxon>
        <taxon>Nematoda</taxon>
        <taxon>Enoplea</taxon>
        <taxon>Dorylaimia</taxon>
        <taxon>Mermithida</taxon>
        <taxon>Mermithoidea</taxon>
        <taxon>Mermithidae</taxon>
        <taxon>Romanomermis</taxon>
    </lineage>
</organism>
<accession>A0A915KKU5</accession>
<reference evidence="2" key="1">
    <citation type="submission" date="2022-11" db="UniProtKB">
        <authorList>
            <consortium name="WormBaseParasite"/>
        </authorList>
    </citation>
    <scope>IDENTIFICATION</scope>
</reference>
<dbReference type="Proteomes" id="UP000887565">
    <property type="component" value="Unplaced"/>
</dbReference>
<dbReference type="WBParaSite" id="nRc.2.0.1.t38445-RA">
    <property type="protein sequence ID" value="nRc.2.0.1.t38445-RA"/>
    <property type="gene ID" value="nRc.2.0.1.g38445"/>
</dbReference>
<evidence type="ECO:0000313" key="1">
    <source>
        <dbReference type="Proteomes" id="UP000887565"/>
    </source>
</evidence>
<evidence type="ECO:0000313" key="2">
    <source>
        <dbReference type="WBParaSite" id="nRc.2.0.1.t38445-RA"/>
    </source>
</evidence>
<sequence>MNETNRPKWKTTRYHSCIRTVLTKIFAAQIYCCCPTPCCWPC</sequence>
<name>A0A915KKU5_ROMCU</name>